<dbReference type="EMBL" id="JAQNDO010000001">
    <property type="protein sequence ID" value="MDC0741147.1"/>
    <property type="molecule type" value="Genomic_DNA"/>
</dbReference>
<keyword evidence="2" id="KW-0645">Protease</keyword>
<dbReference type="PANTHER" id="PTHR33209:SF1">
    <property type="entry name" value="PEPTIDASE S49 DOMAIN-CONTAINING PROTEIN"/>
    <property type="match status" value="1"/>
</dbReference>
<dbReference type="CDD" id="cd07018">
    <property type="entry name" value="S49_SppA_67K_type"/>
    <property type="match status" value="1"/>
</dbReference>
<keyword evidence="7" id="KW-1185">Reference proteome</keyword>
<evidence type="ECO:0000256" key="4">
    <source>
        <dbReference type="ARBA" id="ARBA00022825"/>
    </source>
</evidence>
<dbReference type="PROSITE" id="PS51257">
    <property type="entry name" value="PROKAR_LIPOPROTEIN"/>
    <property type="match status" value="1"/>
</dbReference>
<sequence length="618" mass="63787">MKKRRDRRVRIGALGLSIAALVVAGAGCEGRPRSTTNARVSPALSGPAVVEIDLSRGAPESSQGGLFGSSRGRTHAELVQVIGAANERETTKGFFVKLGTAGLGLARANEVGRLLASIRKAKKPVVCHADDLGNATLLLASMGCDRVWVSPAGGVESVGIAAELVFGNRLLEKLHVEVNFLQVGKYKGAQEPFTRDSASPEARQSVEGALRGLRSAWLSAITEGRGKPELADLVEDGPFAPEEAKAKGLVDEIGYADEAREEAKKLAGAERVSVRFGGSASPEPVSGGIIDVIRVLAGPGSGGEPHVAIVPATGAISMGGAPSSPLGGSDGINERDLGKTIARLEKDESTKAVVLRIDSPGGSALASDLLWKRLMKLRGDKPLVVSVGGMAASGGYYLACAGTKIVAEPTSILGSIGVVSGKLAVGKTLAEIGVTTETIAAAPDPLKAKRATYMSPFQGWDEPTRQKVLGSMQSIYDVFVRRISEGRGMAVEKVAESAEGRIFGGVEAKERGLVDELGGLVDAVTLARKLAHLPDDAPAEVVGEGSGLLDLLEAAEDGDAGAAQESKAAKAARQAAVDALLPEVGALLPEVARYLGSMAPFLSGERTLAAMPFGLIVR</sequence>
<dbReference type="NCBIfam" id="TIGR00706">
    <property type="entry name" value="SppA_dom"/>
    <property type="match status" value="1"/>
</dbReference>
<accession>A0ABT5EJM2</accession>
<dbReference type="InterPro" id="IPR047217">
    <property type="entry name" value="S49_SppA_67K_type_N"/>
</dbReference>
<dbReference type="SUPFAM" id="SSF52096">
    <property type="entry name" value="ClpP/crotonase"/>
    <property type="match status" value="2"/>
</dbReference>
<evidence type="ECO:0000259" key="5">
    <source>
        <dbReference type="Pfam" id="PF01343"/>
    </source>
</evidence>
<evidence type="ECO:0000256" key="2">
    <source>
        <dbReference type="ARBA" id="ARBA00022670"/>
    </source>
</evidence>
<dbReference type="Pfam" id="PF01343">
    <property type="entry name" value="Peptidase_S49"/>
    <property type="match status" value="2"/>
</dbReference>
<dbReference type="Gene3D" id="6.20.330.10">
    <property type="match status" value="1"/>
</dbReference>
<comment type="caution">
    <text evidence="6">The sequence shown here is derived from an EMBL/GenBank/DDBJ whole genome shotgun (WGS) entry which is preliminary data.</text>
</comment>
<evidence type="ECO:0000256" key="1">
    <source>
        <dbReference type="ARBA" id="ARBA00008683"/>
    </source>
</evidence>
<evidence type="ECO:0000256" key="3">
    <source>
        <dbReference type="ARBA" id="ARBA00022801"/>
    </source>
</evidence>
<keyword evidence="4" id="KW-0720">Serine protease</keyword>
<dbReference type="PANTHER" id="PTHR33209">
    <property type="entry name" value="PROTEASE 4"/>
    <property type="match status" value="1"/>
</dbReference>
<dbReference type="InterPro" id="IPR047272">
    <property type="entry name" value="S49_SppA_C"/>
</dbReference>
<feature type="domain" description="Peptidase S49" evidence="5">
    <location>
        <begin position="379"/>
        <end position="533"/>
    </location>
</feature>
<gene>
    <name evidence="6" type="primary">sppA</name>
    <name evidence="6" type="ORF">POL67_07295</name>
</gene>
<reference evidence="6 7" key="1">
    <citation type="submission" date="2022-11" db="EMBL/GenBank/DDBJ databases">
        <title>Minimal conservation of predation-associated metabolite biosynthetic gene clusters underscores biosynthetic potential of Myxococcota including descriptions for ten novel species: Archangium lansinium sp. nov., Myxococcus landrumus sp. nov., Nannocystis bai.</title>
        <authorList>
            <person name="Ahearne A."/>
            <person name="Stevens C."/>
            <person name="Dowd S."/>
        </authorList>
    </citation>
    <scope>NUCLEOTIDE SEQUENCE [LARGE SCALE GENOMIC DNA]</scope>
    <source>
        <strain evidence="6 7">RJM3</strain>
    </source>
</reference>
<evidence type="ECO:0000313" key="7">
    <source>
        <dbReference type="Proteomes" id="UP001221411"/>
    </source>
</evidence>
<dbReference type="Proteomes" id="UP001221411">
    <property type="component" value="Unassembled WGS sequence"/>
</dbReference>
<keyword evidence="3" id="KW-0378">Hydrolase</keyword>
<dbReference type="InterPro" id="IPR002142">
    <property type="entry name" value="Peptidase_S49"/>
</dbReference>
<dbReference type="InterPro" id="IPR029045">
    <property type="entry name" value="ClpP/crotonase-like_dom_sf"/>
</dbReference>
<feature type="domain" description="Peptidase S49" evidence="5">
    <location>
        <begin position="119"/>
        <end position="269"/>
    </location>
</feature>
<dbReference type="RefSeq" id="WP_271916361.1">
    <property type="nucleotide sequence ID" value="NZ_JAQNDO010000001.1"/>
</dbReference>
<organism evidence="6 7">
    <name type="scientific">Polyangium mundeleinium</name>
    <dbReference type="NCBI Taxonomy" id="2995306"/>
    <lineage>
        <taxon>Bacteria</taxon>
        <taxon>Pseudomonadati</taxon>
        <taxon>Myxococcota</taxon>
        <taxon>Polyangia</taxon>
        <taxon>Polyangiales</taxon>
        <taxon>Polyangiaceae</taxon>
        <taxon>Polyangium</taxon>
    </lineage>
</organism>
<dbReference type="CDD" id="cd07023">
    <property type="entry name" value="S49_Sppa_N_C"/>
    <property type="match status" value="1"/>
</dbReference>
<protein>
    <submittedName>
        <fullName evidence="6">Signal peptide peptidase SppA</fullName>
    </submittedName>
</protein>
<name>A0ABT5EJM2_9BACT</name>
<dbReference type="InterPro" id="IPR004635">
    <property type="entry name" value="Pept_S49_SppA"/>
</dbReference>
<dbReference type="Gene3D" id="3.90.226.10">
    <property type="entry name" value="2-enoyl-CoA Hydratase, Chain A, domain 1"/>
    <property type="match status" value="3"/>
</dbReference>
<proteinExistence type="inferred from homology"/>
<comment type="similarity">
    <text evidence="1">Belongs to the peptidase S49 family.</text>
</comment>
<evidence type="ECO:0000313" key="6">
    <source>
        <dbReference type="EMBL" id="MDC0741147.1"/>
    </source>
</evidence>